<keyword evidence="6 8" id="KW-0472">Membrane</keyword>
<comment type="caution">
    <text evidence="10">The sequence shown here is derived from an EMBL/GenBank/DDBJ whole genome shotgun (WGS) entry which is preliminary data.</text>
</comment>
<dbReference type="EMBL" id="DYTV01000024">
    <property type="protein sequence ID" value="HJH10478.1"/>
    <property type="molecule type" value="Genomic_DNA"/>
</dbReference>
<gene>
    <name evidence="10" type="ORF">K8V30_02090</name>
</gene>
<keyword evidence="2 8" id="KW-0813">Transport</keyword>
<evidence type="ECO:0000256" key="7">
    <source>
        <dbReference type="ARBA" id="ARBA00024202"/>
    </source>
</evidence>
<feature type="transmembrane region" description="Helical" evidence="8">
    <location>
        <begin position="7"/>
        <end position="27"/>
    </location>
</feature>
<feature type="transmembrane region" description="Helical" evidence="8">
    <location>
        <begin position="115"/>
        <end position="141"/>
    </location>
</feature>
<dbReference type="GO" id="GO:0055085">
    <property type="term" value="P:transmembrane transport"/>
    <property type="evidence" value="ECO:0007669"/>
    <property type="project" value="InterPro"/>
</dbReference>
<dbReference type="InterPro" id="IPR035906">
    <property type="entry name" value="MetI-like_sf"/>
</dbReference>
<feature type="domain" description="ABC transmembrane type-1" evidence="9">
    <location>
        <begin position="66"/>
        <end position="255"/>
    </location>
</feature>
<dbReference type="InterPro" id="IPR053385">
    <property type="entry name" value="ABC_transport_permease"/>
</dbReference>
<feature type="transmembrane region" description="Helical" evidence="8">
    <location>
        <begin position="70"/>
        <end position="94"/>
    </location>
</feature>
<dbReference type="Pfam" id="PF00528">
    <property type="entry name" value="BPD_transp_1"/>
    <property type="match status" value="1"/>
</dbReference>
<name>A0A921NB79_9BACL</name>
<dbReference type="NCBIfam" id="NF045474">
    <property type="entry name" value="Opp2C"/>
    <property type="match status" value="1"/>
</dbReference>
<evidence type="ECO:0000313" key="10">
    <source>
        <dbReference type="EMBL" id="HJH10478.1"/>
    </source>
</evidence>
<dbReference type="PROSITE" id="PS50928">
    <property type="entry name" value="ABC_TM1"/>
    <property type="match status" value="1"/>
</dbReference>
<comment type="similarity">
    <text evidence="7">Belongs to the binding-protein-dependent transport system permease family. OppBC subfamily.</text>
</comment>
<evidence type="ECO:0000256" key="8">
    <source>
        <dbReference type="RuleBase" id="RU363032"/>
    </source>
</evidence>
<comment type="subcellular location">
    <subcellularLocation>
        <location evidence="1 8">Cell membrane</location>
        <topology evidence="1 8">Multi-pass membrane protein</topology>
    </subcellularLocation>
</comment>
<dbReference type="Gene3D" id="1.10.3720.10">
    <property type="entry name" value="MetI-like"/>
    <property type="match status" value="1"/>
</dbReference>
<evidence type="ECO:0000256" key="6">
    <source>
        <dbReference type="ARBA" id="ARBA00023136"/>
    </source>
</evidence>
<evidence type="ECO:0000256" key="3">
    <source>
        <dbReference type="ARBA" id="ARBA00022475"/>
    </source>
</evidence>
<dbReference type="GO" id="GO:0005886">
    <property type="term" value="C:plasma membrane"/>
    <property type="evidence" value="ECO:0007669"/>
    <property type="project" value="UniProtKB-SubCell"/>
</dbReference>
<evidence type="ECO:0000259" key="9">
    <source>
        <dbReference type="PROSITE" id="PS50928"/>
    </source>
</evidence>
<dbReference type="CDD" id="cd06261">
    <property type="entry name" value="TM_PBP2"/>
    <property type="match status" value="1"/>
</dbReference>
<dbReference type="InterPro" id="IPR000515">
    <property type="entry name" value="MetI-like"/>
</dbReference>
<keyword evidence="5 8" id="KW-1133">Transmembrane helix</keyword>
<evidence type="ECO:0000256" key="5">
    <source>
        <dbReference type="ARBA" id="ARBA00022989"/>
    </source>
</evidence>
<organism evidence="10 11">
    <name type="scientific">Metalysinibacillus jejuensis</name>
    <dbReference type="NCBI Taxonomy" id="914327"/>
    <lineage>
        <taxon>Bacteria</taxon>
        <taxon>Bacillati</taxon>
        <taxon>Bacillota</taxon>
        <taxon>Bacilli</taxon>
        <taxon>Bacillales</taxon>
        <taxon>Caryophanaceae</taxon>
        <taxon>Metalysinibacillus</taxon>
    </lineage>
</organism>
<evidence type="ECO:0000256" key="1">
    <source>
        <dbReference type="ARBA" id="ARBA00004651"/>
    </source>
</evidence>
<sequence length="270" mass="29964">MNNKRIYFILGSLSFILLLCWLGPYLAPNDPLATNLGNVLQPPSSQYPLGTDQVGRCILSRILYGARTSIGLTLLLLTLVSSLGFLIGLIAALRGKWLDATLMRLADMMLAFPEIIFVIAVVGMLGPGVMNMILALSLIWWTKYARLTRTLVLRYKDAHFIKAGKMAGASNSKIFIAYMLPNISAPLIIQYMLDIGGMMLTIASLSFLGLGVQAPTPEWGSMLSEGRTYLQTAPWLLYYPGIAIFIVVLLFNLLGDKLRDWLDPKFEKER</sequence>
<dbReference type="Proteomes" id="UP000700212">
    <property type="component" value="Unassembled WGS sequence"/>
</dbReference>
<protein>
    <submittedName>
        <fullName evidence="10">ABC transporter permease subunit</fullName>
    </submittedName>
</protein>
<feature type="transmembrane region" description="Helical" evidence="8">
    <location>
        <begin position="200"/>
        <end position="216"/>
    </location>
</feature>
<evidence type="ECO:0000256" key="2">
    <source>
        <dbReference type="ARBA" id="ARBA00022448"/>
    </source>
</evidence>
<dbReference type="AlphaFoldDB" id="A0A921NB79"/>
<reference evidence="10" key="2">
    <citation type="submission" date="2021-09" db="EMBL/GenBank/DDBJ databases">
        <authorList>
            <person name="Gilroy R."/>
        </authorList>
    </citation>
    <scope>NUCLEOTIDE SEQUENCE</scope>
    <source>
        <strain evidence="10">CHK160-4876</strain>
    </source>
</reference>
<dbReference type="PANTHER" id="PTHR43386">
    <property type="entry name" value="OLIGOPEPTIDE TRANSPORT SYSTEM PERMEASE PROTEIN APPC"/>
    <property type="match status" value="1"/>
</dbReference>
<proteinExistence type="inferred from homology"/>
<evidence type="ECO:0000313" key="11">
    <source>
        <dbReference type="Proteomes" id="UP000700212"/>
    </source>
</evidence>
<feature type="transmembrane region" description="Helical" evidence="8">
    <location>
        <begin position="236"/>
        <end position="255"/>
    </location>
</feature>
<accession>A0A921NB79</accession>
<feature type="transmembrane region" description="Helical" evidence="8">
    <location>
        <begin position="174"/>
        <end position="193"/>
    </location>
</feature>
<dbReference type="InterPro" id="IPR050366">
    <property type="entry name" value="BP-dependent_transpt_permease"/>
</dbReference>
<keyword evidence="4 8" id="KW-0812">Transmembrane</keyword>
<keyword evidence="3" id="KW-1003">Cell membrane</keyword>
<dbReference type="SUPFAM" id="SSF161098">
    <property type="entry name" value="MetI-like"/>
    <property type="match status" value="1"/>
</dbReference>
<evidence type="ECO:0000256" key="4">
    <source>
        <dbReference type="ARBA" id="ARBA00022692"/>
    </source>
</evidence>
<reference evidence="10" key="1">
    <citation type="journal article" date="2021" name="PeerJ">
        <title>Extensive microbial diversity within the chicken gut microbiome revealed by metagenomics and culture.</title>
        <authorList>
            <person name="Gilroy R."/>
            <person name="Ravi A."/>
            <person name="Getino M."/>
            <person name="Pursley I."/>
            <person name="Horton D.L."/>
            <person name="Alikhan N.F."/>
            <person name="Baker D."/>
            <person name="Gharbi K."/>
            <person name="Hall N."/>
            <person name="Watson M."/>
            <person name="Adriaenssens E.M."/>
            <person name="Foster-Nyarko E."/>
            <person name="Jarju S."/>
            <person name="Secka A."/>
            <person name="Antonio M."/>
            <person name="Oren A."/>
            <person name="Chaudhuri R.R."/>
            <person name="La Ragione R."/>
            <person name="Hildebrand F."/>
            <person name="Pallen M.J."/>
        </authorList>
    </citation>
    <scope>NUCLEOTIDE SEQUENCE</scope>
    <source>
        <strain evidence="10">CHK160-4876</strain>
    </source>
</reference>
<dbReference type="PANTHER" id="PTHR43386:SF1">
    <property type="entry name" value="D,D-DIPEPTIDE TRANSPORT SYSTEM PERMEASE PROTEIN DDPC-RELATED"/>
    <property type="match status" value="1"/>
</dbReference>